<evidence type="ECO:0000313" key="1">
    <source>
        <dbReference type="EMBL" id="TPG07506.1"/>
    </source>
</evidence>
<sequence length="69" mass="7259">MGKRGAVGIAARQSLMRDADRSIGSAEASQPLLRRPAQIIVEIALSLHVRPSSLQAGAFRLPLAILLAA</sequence>
<comment type="caution">
    <text evidence="1">The sequence shown here is derived from an EMBL/GenBank/DDBJ whole genome shotgun (WGS) entry which is preliminary data.</text>
</comment>
<name>A0A502C731_9SPHN</name>
<dbReference type="AlphaFoldDB" id="A0A502C731"/>
<dbReference type="EMBL" id="RCZK01000018">
    <property type="protein sequence ID" value="TPG07506.1"/>
    <property type="molecule type" value="Genomic_DNA"/>
</dbReference>
<keyword evidence="2" id="KW-1185">Reference proteome</keyword>
<protein>
    <submittedName>
        <fullName evidence="1">Uncharacterized protein</fullName>
    </submittedName>
</protein>
<accession>A0A502C731</accession>
<proteinExistence type="predicted"/>
<dbReference type="Proteomes" id="UP000318413">
    <property type="component" value="Unassembled WGS sequence"/>
</dbReference>
<gene>
    <name evidence="1" type="ORF">EAH84_14435</name>
</gene>
<evidence type="ECO:0000313" key="2">
    <source>
        <dbReference type="Proteomes" id="UP000318413"/>
    </source>
</evidence>
<reference evidence="1 2" key="1">
    <citation type="journal article" date="2019" name="Environ. Microbiol.">
        <title>Species interactions and distinct microbial communities in high Arctic permafrost affected cryosols are associated with the CH4 and CO2 gas fluxes.</title>
        <authorList>
            <person name="Altshuler I."/>
            <person name="Hamel J."/>
            <person name="Turney S."/>
            <person name="Magnuson E."/>
            <person name="Levesque R."/>
            <person name="Greer C."/>
            <person name="Whyte L.G."/>
        </authorList>
    </citation>
    <scope>NUCLEOTIDE SEQUENCE [LARGE SCALE GENOMIC DNA]</scope>
    <source>
        <strain evidence="1 2">S5.1</strain>
    </source>
</reference>
<organism evidence="1 2">
    <name type="scientific">Sphingomonas oligophenolica</name>
    <dbReference type="NCBI Taxonomy" id="301154"/>
    <lineage>
        <taxon>Bacteria</taxon>
        <taxon>Pseudomonadati</taxon>
        <taxon>Pseudomonadota</taxon>
        <taxon>Alphaproteobacteria</taxon>
        <taxon>Sphingomonadales</taxon>
        <taxon>Sphingomonadaceae</taxon>
        <taxon>Sphingomonas</taxon>
    </lineage>
</organism>